<keyword evidence="5" id="KW-0464">Manganese</keyword>
<dbReference type="RefSeq" id="WP_137733274.1">
    <property type="nucleotide sequence ID" value="NZ_BJCL01000006.1"/>
</dbReference>
<name>A0A480AXJ3_9BURK</name>
<dbReference type="SUPFAM" id="SSF53187">
    <property type="entry name" value="Zn-dependent exopeptidases"/>
    <property type="match status" value="1"/>
</dbReference>
<keyword evidence="8" id="KW-1185">Reference proteome</keyword>
<dbReference type="InterPro" id="IPR043472">
    <property type="entry name" value="Macro_dom-like"/>
</dbReference>
<dbReference type="CDD" id="cd00433">
    <property type="entry name" value="Peptidase_M17"/>
    <property type="match status" value="1"/>
</dbReference>
<dbReference type="EMBL" id="BJCL01000006">
    <property type="protein sequence ID" value="GCL63528.1"/>
    <property type="molecule type" value="Genomic_DNA"/>
</dbReference>
<comment type="caution">
    <text evidence="7">The sequence shown here is derived from an EMBL/GenBank/DDBJ whole genome shotgun (WGS) entry which is preliminary data.</text>
</comment>
<dbReference type="PANTHER" id="PTHR11963:SF20">
    <property type="entry name" value="PEPTIDASE B"/>
    <property type="match status" value="1"/>
</dbReference>
<dbReference type="InterPro" id="IPR011356">
    <property type="entry name" value="Leucine_aapep/pepB"/>
</dbReference>
<dbReference type="Gene3D" id="3.40.630.10">
    <property type="entry name" value="Zn peptidases"/>
    <property type="match status" value="1"/>
</dbReference>
<sequence length="459" mass="48041">MTVTLKKPSPACIPVHLTDRAHLAAHTASLPAAQRQWLDTVGFTGAPDTHALLPDDQGGLQAVWAGVRAVDHPYALSALPKALPAGRYGLGDGGFGADAGAAALSWALGGYSFTRYKPARRAPAELLLPPSEAARQGLLLAAAIAHTRDLVNTPAEHLGPADLAAAVQTVAKAHGAKFKQTVGDALLKAGFPAIHAVGRAADAARAPRLIELRWGSPKDPKLTIVGKGVCFDSGGLDIKGPEGMRQMKKDMGGGANALGLASLVMGLKLPVQLTLLIPAVENAISGNAYRPGDVFKTRAGLHIEIGNTDAEGRVILCDALAYAAEAQPDLIIDLATLTGAARVALGGQLPALFCRDMQTARDIVDLGLARHDPLWHLPLWAGYHGGIESDIADIVNTGRGPQAGAINAALFLEDFVPADIDWLHIDLFAWNDASRPGRPAGGEAQTIRTLLAWLQQRYG</sequence>
<dbReference type="AlphaFoldDB" id="A0A480AXJ3"/>
<dbReference type="PROSITE" id="PS00631">
    <property type="entry name" value="CYTOSOL_AP"/>
    <property type="match status" value="1"/>
</dbReference>
<comment type="similarity">
    <text evidence="1">Belongs to the peptidase M17 family.</text>
</comment>
<evidence type="ECO:0000256" key="5">
    <source>
        <dbReference type="ARBA" id="ARBA00023211"/>
    </source>
</evidence>
<dbReference type="OrthoDB" id="9809354at2"/>
<dbReference type="GO" id="GO:0006508">
    <property type="term" value="P:proteolysis"/>
    <property type="evidence" value="ECO:0007669"/>
    <property type="project" value="UniProtKB-KW"/>
</dbReference>
<organism evidence="7 8">
    <name type="scientific">Pseudaquabacterium pictum</name>
    <dbReference type="NCBI Taxonomy" id="2315236"/>
    <lineage>
        <taxon>Bacteria</taxon>
        <taxon>Pseudomonadati</taxon>
        <taxon>Pseudomonadota</taxon>
        <taxon>Betaproteobacteria</taxon>
        <taxon>Burkholderiales</taxon>
        <taxon>Sphaerotilaceae</taxon>
        <taxon>Pseudaquabacterium</taxon>
    </lineage>
</organism>
<evidence type="ECO:0000313" key="7">
    <source>
        <dbReference type="EMBL" id="GCL63528.1"/>
    </source>
</evidence>
<feature type="domain" description="Cytosol aminopeptidase" evidence="6">
    <location>
        <begin position="307"/>
        <end position="314"/>
    </location>
</feature>
<evidence type="ECO:0000256" key="3">
    <source>
        <dbReference type="ARBA" id="ARBA00022670"/>
    </source>
</evidence>
<proteinExistence type="inferred from homology"/>
<evidence type="ECO:0000256" key="1">
    <source>
        <dbReference type="ARBA" id="ARBA00009528"/>
    </source>
</evidence>
<accession>A0A480AXJ3</accession>
<evidence type="ECO:0000256" key="2">
    <source>
        <dbReference type="ARBA" id="ARBA00022438"/>
    </source>
</evidence>
<dbReference type="PRINTS" id="PR00481">
    <property type="entry name" value="LAMNOPPTDASE"/>
</dbReference>
<reference evidence="8" key="1">
    <citation type="submission" date="2019-03" db="EMBL/GenBank/DDBJ databases">
        <title>Aquabacterium pictum sp.nov., the first bacteriochlorophyll a-containing freshwater bacterium in the genus Aquabacterium of the class Betaproteobacteria.</title>
        <authorList>
            <person name="Hirose S."/>
            <person name="Tank M."/>
            <person name="Hara E."/>
            <person name="Tamaki H."/>
            <person name="Takaichi S."/>
            <person name="Haruta S."/>
            <person name="Hanada S."/>
        </authorList>
    </citation>
    <scope>NUCLEOTIDE SEQUENCE [LARGE SCALE GENOMIC DNA]</scope>
    <source>
        <strain evidence="8">W35</strain>
    </source>
</reference>
<keyword evidence="4" id="KW-0378">Hydrolase</keyword>
<dbReference type="Pfam" id="PF21337">
    <property type="entry name" value="Peptidase_M17_N_1"/>
    <property type="match status" value="1"/>
</dbReference>
<keyword evidence="3" id="KW-0645">Protease</keyword>
<dbReference type="Pfam" id="PF00883">
    <property type="entry name" value="Peptidase_M17"/>
    <property type="match status" value="1"/>
</dbReference>
<dbReference type="PANTHER" id="PTHR11963">
    <property type="entry name" value="LEUCINE AMINOPEPTIDASE-RELATED"/>
    <property type="match status" value="1"/>
</dbReference>
<keyword evidence="2 7" id="KW-0031">Aminopeptidase</keyword>
<protein>
    <submittedName>
        <fullName evidence="7">Leucyl aminopeptidase</fullName>
    </submittedName>
</protein>
<dbReference type="GO" id="GO:0070006">
    <property type="term" value="F:metalloaminopeptidase activity"/>
    <property type="evidence" value="ECO:0007669"/>
    <property type="project" value="InterPro"/>
</dbReference>
<evidence type="ECO:0000313" key="8">
    <source>
        <dbReference type="Proteomes" id="UP000301751"/>
    </source>
</evidence>
<evidence type="ECO:0000259" key="6">
    <source>
        <dbReference type="PROSITE" id="PS00631"/>
    </source>
</evidence>
<dbReference type="GO" id="GO:0005737">
    <property type="term" value="C:cytoplasm"/>
    <property type="evidence" value="ECO:0007669"/>
    <property type="project" value="InterPro"/>
</dbReference>
<evidence type="ECO:0000256" key="4">
    <source>
        <dbReference type="ARBA" id="ARBA00022801"/>
    </source>
</evidence>
<dbReference type="InterPro" id="IPR000819">
    <property type="entry name" value="Peptidase_M17_C"/>
</dbReference>
<gene>
    <name evidence="7" type="ORF">AQPW35_26090</name>
</gene>
<dbReference type="Gene3D" id="3.40.220.10">
    <property type="entry name" value="Leucine Aminopeptidase, subunit E, domain 1"/>
    <property type="match status" value="1"/>
</dbReference>
<dbReference type="Proteomes" id="UP000301751">
    <property type="component" value="Unassembled WGS sequence"/>
</dbReference>
<dbReference type="GO" id="GO:0030145">
    <property type="term" value="F:manganese ion binding"/>
    <property type="evidence" value="ECO:0007669"/>
    <property type="project" value="InterPro"/>
</dbReference>
<dbReference type="InterPro" id="IPR048816">
    <property type="entry name" value="Peptidase_M17_N_1"/>
</dbReference>